<sequence>MRNEFLIGIAICSFGATLISFLFSMFCFTIKLSVIHITQRQRILYMYFKTIMLLSFGVCLFLSIANFTILLWIYIKRLLQSDQDMWVANMNFGHCLCETTHLFGRFTILILHIPVLWDTALDR</sequence>
<accession>A0A0H5QH21</accession>
<feature type="transmembrane region" description="Helical" evidence="1">
    <location>
        <begin position="51"/>
        <end position="75"/>
    </location>
</feature>
<name>A0A0H5QH21_9EUKA</name>
<organism evidence="2">
    <name type="scientific">Spongospora subterranea</name>
    <dbReference type="NCBI Taxonomy" id="70186"/>
    <lineage>
        <taxon>Eukaryota</taxon>
        <taxon>Sar</taxon>
        <taxon>Rhizaria</taxon>
        <taxon>Endomyxa</taxon>
        <taxon>Phytomyxea</taxon>
        <taxon>Plasmodiophorida</taxon>
        <taxon>Plasmodiophoridae</taxon>
        <taxon>Spongospora</taxon>
    </lineage>
</organism>
<keyword evidence="1" id="KW-1133">Transmembrane helix</keyword>
<feature type="transmembrane region" description="Helical" evidence="1">
    <location>
        <begin position="6"/>
        <end position="30"/>
    </location>
</feature>
<feature type="non-terminal residue" evidence="2">
    <location>
        <position position="123"/>
    </location>
</feature>
<evidence type="ECO:0000256" key="1">
    <source>
        <dbReference type="SAM" id="Phobius"/>
    </source>
</evidence>
<keyword evidence="1" id="KW-0812">Transmembrane</keyword>
<keyword evidence="1" id="KW-0472">Membrane</keyword>
<proteinExistence type="predicted"/>
<protein>
    <submittedName>
        <fullName evidence="2">Uncharacterized protein</fullName>
    </submittedName>
</protein>
<evidence type="ECO:0000313" key="2">
    <source>
        <dbReference type="EMBL" id="CRZ00631.1"/>
    </source>
</evidence>
<dbReference type="AlphaFoldDB" id="A0A0H5QH21"/>
<dbReference type="EMBL" id="HACM01000189">
    <property type="protein sequence ID" value="CRZ00631.1"/>
    <property type="molecule type" value="Transcribed_RNA"/>
</dbReference>
<reference evidence="2" key="1">
    <citation type="submission" date="2015-04" db="EMBL/GenBank/DDBJ databases">
        <title>The genome sequence of the plant pathogenic Rhizarian Plasmodiophora brassicae reveals insights in its biotrophic life cycle and the origin of chitin synthesis.</title>
        <authorList>
            <person name="Schwelm A."/>
            <person name="Fogelqvist J."/>
            <person name="Knaust A."/>
            <person name="Julke S."/>
            <person name="Lilja T."/>
            <person name="Dhandapani V."/>
            <person name="Bonilla-Rosso G."/>
            <person name="Karlsson M."/>
            <person name="Shevchenko A."/>
            <person name="Choi S.R."/>
            <person name="Kim H.G."/>
            <person name="Park J.Y."/>
            <person name="Lim Y.P."/>
            <person name="Ludwig-Muller J."/>
            <person name="Dixelius C."/>
        </authorList>
    </citation>
    <scope>NUCLEOTIDE SEQUENCE</scope>
    <source>
        <tissue evidence="2">Potato root galls</tissue>
    </source>
</reference>